<dbReference type="OrthoDB" id="1652165at2"/>
<sequence>MVGYYIFWSSSDDFSTAIRIGHSYTKNFVDPGKLENGPRYYWLKAFDREGNESEISDVGFILVNSIPEEITPPEETPAPEETLPPEETKFSFEFFPNPSYDAISIVLNKPSNISEIMIVDVMGKSSNVNWKQAEDETIVSVASLPPGIYYLWVVTVSDKYGVKIIKN</sequence>
<evidence type="ECO:0000313" key="3">
    <source>
        <dbReference type="Proteomes" id="UP000014974"/>
    </source>
</evidence>
<feature type="domain" description="Secretion system C-terminal sorting" evidence="1">
    <location>
        <begin position="95"/>
        <end position="164"/>
    </location>
</feature>
<dbReference type="Pfam" id="PF18962">
    <property type="entry name" value="Por_Secre_tail"/>
    <property type="match status" value="1"/>
</dbReference>
<dbReference type="Proteomes" id="UP000014974">
    <property type="component" value="Unassembled WGS sequence"/>
</dbReference>
<dbReference type="InterPro" id="IPR026444">
    <property type="entry name" value="Secre_tail"/>
</dbReference>
<evidence type="ECO:0000313" key="2">
    <source>
        <dbReference type="EMBL" id="EPR65656.1"/>
    </source>
</evidence>
<reference evidence="2 3" key="1">
    <citation type="journal article" date="2013" name="Genome Announc.">
        <title>Draft Genome Sequence of Cyclobacterium qasimii Strain M12-11BT, Isolated from Arctic Marine Sediment.</title>
        <authorList>
            <person name="Shivaji S."/>
            <person name="Ara S."/>
            <person name="Singh A."/>
            <person name="Kumar Pinnaka A."/>
        </authorList>
    </citation>
    <scope>NUCLEOTIDE SEQUENCE [LARGE SCALE GENOMIC DNA]</scope>
    <source>
        <strain evidence="2 3">M12-11B</strain>
    </source>
</reference>
<evidence type="ECO:0000259" key="1">
    <source>
        <dbReference type="Pfam" id="PF18962"/>
    </source>
</evidence>
<comment type="caution">
    <text evidence="2">The sequence shown here is derived from an EMBL/GenBank/DDBJ whole genome shotgun (WGS) entry which is preliminary data.</text>
</comment>
<dbReference type="AlphaFoldDB" id="S7V6V4"/>
<dbReference type="EMBL" id="ATNM01000189">
    <property type="protein sequence ID" value="EPR65656.1"/>
    <property type="molecule type" value="Genomic_DNA"/>
</dbReference>
<dbReference type="RefSeq" id="WP_020893618.1">
    <property type="nucleotide sequence ID" value="NZ_ATNM01000189.1"/>
</dbReference>
<organism evidence="2 3">
    <name type="scientific">Cyclobacterium qasimii M12-11B</name>
    <dbReference type="NCBI Taxonomy" id="641524"/>
    <lineage>
        <taxon>Bacteria</taxon>
        <taxon>Pseudomonadati</taxon>
        <taxon>Bacteroidota</taxon>
        <taxon>Cytophagia</taxon>
        <taxon>Cytophagales</taxon>
        <taxon>Cyclobacteriaceae</taxon>
        <taxon>Cyclobacterium</taxon>
    </lineage>
</organism>
<protein>
    <recommendedName>
        <fullName evidence="1">Secretion system C-terminal sorting domain-containing protein</fullName>
    </recommendedName>
</protein>
<name>S7V6V4_9BACT</name>
<accession>S7V6V4</accession>
<proteinExistence type="predicted"/>
<gene>
    <name evidence="2" type="ORF">ADICYQ_5363</name>
</gene>
<dbReference type="NCBIfam" id="TIGR04183">
    <property type="entry name" value="Por_Secre_tail"/>
    <property type="match status" value="1"/>
</dbReference>